<dbReference type="Pfam" id="PF01965">
    <property type="entry name" value="DJ-1_PfpI"/>
    <property type="match status" value="1"/>
</dbReference>
<keyword evidence="2" id="KW-0456">Lyase</keyword>
<dbReference type="Proteomes" id="UP000294865">
    <property type="component" value="Unassembled WGS sequence"/>
</dbReference>
<feature type="domain" description="DJ-1/PfpI" evidence="4">
    <location>
        <begin position="27"/>
        <end position="219"/>
    </location>
</feature>
<dbReference type="AlphaFoldDB" id="A0A4V3BFV7"/>
<evidence type="ECO:0000259" key="4">
    <source>
        <dbReference type="Pfam" id="PF01965"/>
    </source>
</evidence>
<sequence length="224" mass="24756">MKKLMVINTNTEYYPGTNHKTGLWIGELVHFYDVFKGSDIEVDIYSVDGSDIPIDPLSTSPLMLDALTKSYMEDAQFMAKLKQAPAFTSADISVYDGVYFTGGHGVMFDFPDNMELKQLIARMDKEGKVIASVCHGAAALLNVEDEWLKDRSVAGFSNMEEKLAGKTNLVPFLLETELKKSGAKYKKALLPYSSKVVVDKNVITGQNPQSPKGVGKAVLKYLQQ</sequence>
<dbReference type="GO" id="GO:0005737">
    <property type="term" value="C:cytoplasm"/>
    <property type="evidence" value="ECO:0007669"/>
    <property type="project" value="TreeGrafter"/>
</dbReference>
<proteinExistence type="inferred from homology"/>
<dbReference type="PANTHER" id="PTHR48094">
    <property type="entry name" value="PROTEIN/NUCLEIC ACID DEGLYCASE DJ-1-RELATED"/>
    <property type="match status" value="1"/>
</dbReference>
<accession>A0A4V3BFV7</accession>
<comment type="similarity">
    <text evidence="3">Belongs to the peptidase C56 family. HSP31-like subfamily.</text>
</comment>
<evidence type="ECO:0000256" key="1">
    <source>
        <dbReference type="ARBA" id="ARBA00023016"/>
    </source>
</evidence>
<keyword evidence="1" id="KW-0346">Stress response</keyword>
<evidence type="ECO:0000256" key="2">
    <source>
        <dbReference type="ARBA" id="ARBA00023239"/>
    </source>
</evidence>
<protein>
    <submittedName>
        <fullName evidence="5">Type 1 glutamine amidotransferase domain-containing protein</fullName>
    </submittedName>
</protein>
<keyword evidence="5" id="KW-0315">Glutamine amidotransferase</keyword>
<dbReference type="RefSeq" id="WP_133420281.1">
    <property type="nucleotide sequence ID" value="NZ_SDGP01000002.1"/>
</dbReference>
<dbReference type="InterPro" id="IPR029062">
    <property type="entry name" value="Class_I_gatase-like"/>
</dbReference>
<organism evidence="5 6">
    <name type="scientific">Macrococcoides canis</name>
    <dbReference type="NCBI Taxonomy" id="1855823"/>
    <lineage>
        <taxon>Bacteria</taxon>
        <taxon>Bacillati</taxon>
        <taxon>Bacillota</taxon>
        <taxon>Bacilli</taxon>
        <taxon>Bacillales</taxon>
        <taxon>Staphylococcaceae</taxon>
        <taxon>Macrococcoides</taxon>
    </lineage>
</organism>
<dbReference type="PANTHER" id="PTHR48094:SF11">
    <property type="entry name" value="GLUTATHIONE-INDEPENDENT GLYOXALASE HSP31-RELATED"/>
    <property type="match status" value="1"/>
</dbReference>
<dbReference type="InterPro" id="IPR050325">
    <property type="entry name" value="Prot/Nucl_acid_deglycase"/>
</dbReference>
<dbReference type="InterPro" id="IPR002818">
    <property type="entry name" value="DJ-1/PfpI"/>
</dbReference>
<dbReference type="GO" id="GO:0016740">
    <property type="term" value="F:transferase activity"/>
    <property type="evidence" value="ECO:0007669"/>
    <property type="project" value="UniProtKB-KW"/>
</dbReference>
<dbReference type="EMBL" id="SDQG01000007">
    <property type="protein sequence ID" value="TDM15978.1"/>
    <property type="molecule type" value="Genomic_DNA"/>
</dbReference>
<reference evidence="5 6" key="1">
    <citation type="submission" date="2019-01" db="EMBL/GenBank/DDBJ databases">
        <title>Draft genome sequences of Macrococcus caseolyticus, Macrococcus canis, Macrococcus bohemicus and Macrococcus goetzii.</title>
        <authorList>
            <person name="Mazhar S."/>
            <person name="Altermann E."/>
            <person name="Hill C."/>
            <person name="Mcauliffe O."/>
        </authorList>
    </citation>
    <scope>NUCLEOTIDE SEQUENCE [LARGE SCALE GENOMIC DNA]</scope>
    <source>
        <strain evidence="5 6">DPC7162</strain>
    </source>
</reference>
<evidence type="ECO:0000313" key="6">
    <source>
        <dbReference type="Proteomes" id="UP000294865"/>
    </source>
</evidence>
<gene>
    <name evidence="5" type="ORF">ETI04_10075</name>
</gene>
<evidence type="ECO:0000313" key="5">
    <source>
        <dbReference type="EMBL" id="TDM15978.1"/>
    </source>
</evidence>
<evidence type="ECO:0000256" key="3">
    <source>
        <dbReference type="ARBA" id="ARBA00038493"/>
    </source>
</evidence>
<dbReference type="GO" id="GO:0019243">
    <property type="term" value="P:methylglyoxal catabolic process to D-lactate via S-lactoyl-glutathione"/>
    <property type="evidence" value="ECO:0007669"/>
    <property type="project" value="TreeGrafter"/>
</dbReference>
<dbReference type="SUPFAM" id="SSF52317">
    <property type="entry name" value="Class I glutamine amidotransferase-like"/>
    <property type="match status" value="1"/>
</dbReference>
<name>A0A4V3BFV7_9STAP</name>
<dbReference type="Gene3D" id="3.40.50.880">
    <property type="match status" value="1"/>
</dbReference>
<dbReference type="GO" id="GO:0019172">
    <property type="term" value="F:glyoxalase III activity"/>
    <property type="evidence" value="ECO:0007669"/>
    <property type="project" value="TreeGrafter"/>
</dbReference>
<dbReference type="CDD" id="cd03141">
    <property type="entry name" value="GATase1_Hsp31_like"/>
    <property type="match status" value="1"/>
</dbReference>
<comment type="caution">
    <text evidence="5">The sequence shown here is derived from an EMBL/GenBank/DDBJ whole genome shotgun (WGS) entry which is preliminary data.</text>
</comment>
<keyword evidence="5" id="KW-0808">Transferase</keyword>